<dbReference type="EMBL" id="DXCV01000070">
    <property type="protein sequence ID" value="HIY89161.1"/>
    <property type="molecule type" value="Genomic_DNA"/>
</dbReference>
<reference evidence="1" key="1">
    <citation type="journal article" date="2021" name="PeerJ">
        <title>Extensive microbial diversity within the chicken gut microbiome revealed by metagenomics and culture.</title>
        <authorList>
            <person name="Gilroy R."/>
            <person name="Ravi A."/>
            <person name="Getino M."/>
            <person name="Pursley I."/>
            <person name="Horton D.L."/>
            <person name="Alikhan N.F."/>
            <person name="Baker D."/>
            <person name="Gharbi K."/>
            <person name="Hall N."/>
            <person name="Watson M."/>
            <person name="Adriaenssens E.M."/>
            <person name="Foster-Nyarko E."/>
            <person name="Jarju S."/>
            <person name="Secka A."/>
            <person name="Antonio M."/>
            <person name="Oren A."/>
            <person name="Chaudhuri R.R."/>
            <person name="La Ragione R."/>
            <person name="Hildebrand F."/>
            <person name="Pallen M.J."/>
        </authorList>
    </citation>
    <scope>NUCLEOTIDE SEQUENCE</scope>
    <source>
        <strain evidence="1">Gambia2-208</strain>
    </source>
</reference>
<name>A0A9D1ZK17_9BACE</name>
<proteinExistence type="predicted"/>
<reference evidence="1" key="2">
    <citation type="submission" date="2021-04" db="EMBL/GenBank/DDBJ databases">
        <authorList>
            <person name="Gilroy R."/>
        </authorList>
    </citation>
    <scope>NUCLEOTIDE SEQUENCE</scope>
    <source>
        <strain evidence="1">Gambia2-208</strain>
    </source>
</reference>
<dbReference type="Proteomes" id="UP000886851">
    <property type="component" value="Unassembled WGS sequence"/>
</dbReference>
<evidence type="ECO:0000313" key="1">
    <source>
        <dbReference type="EMBL" id="HIY89161.1"/>
    </source>
</evidence>
<organism evidence="1 2">
    <name type="scientific">Candidatus Bacteroides pullicola</name>
    <dbReference type="NCBI Taxonomy" id="2838475"/>
    <lineage>
        <taxon>Bacteria</taxon>
        <taxon>Pseudomonadati</taxon>
        <taxon>Bacteroidota</taxon>
        <taxon>Bacteroidia</taxon>
        <taxon>Bacteroidales</taxon>
        <taxon>Bacteroidaceae</taxon>
        <taxon>Bacteroides</taxon>
    </lineage>
</organism>
<evidence type="ECO:0000313" key="2">
    <source>
        <dbReference type="Proteomes" id="UP000886851"/>
    </source>
</evidence>
<sequence length="275" mass="32808">MVHIKEMEKQIPTFKEAFQLLELPEYLNGTEIRYELNIVVSKKEKAILIETCRRLQDLYDEICAARFALITSCQMKYPEYLSADTDNRGHLWIQSQFVNTAILWYNATYDILLQIVWIYYKLYKRWKETLVLNDIEEVLRHCKKKDVIELVPDVQIKEGLKSFHAKIHLTNIKTKYSNQNVAEWANTLKHRRMIEYEELNKRKHSTCFITLSRLPEIVVKGQTPLIENPQEEIKTLYNSNETLKIIRMTDVINVLFEYHKDICQLSKLVFDKIEF</sequence>
<comment type="caution">
    <text evidence="1">The sequence shown here is derived from an EMBL/GenBank/DDBJ whole genome shotgun (WGS) entry which is preliminary data.</text>
</comment>
<gene>
    <name evidence="1" type="ORF">H9824_10730</name>
</gene>
<protein>
    <submittedName>
        <fullName evidence="1">Uncharacterized protein</fullName>
    </submittedName>
</protein>
<accession>A0A9D1ZK17</accession>
<dbReference type="AlphaFoldDB" id="A0A9D1ZK17"/>